<dbReference type="AlphaFoldDB" id="A0A9Q1Q906"/>
<evidence type="ECO:0000313" key="1">
    <source>
        <dbReference type="EMBL" id="KAJ8433392.1"/>
    </source>
</evidence>
<reference evidence="1" key="1">
    <citation type="submission" date="2022-04" db="EMBL/GenBank/DDBJ databases">
        <title>Carnegiea gigantea Genome sequencing and assembly v2.</title>
        <authorList>
            <person name="Copetti D."/>
            <person name="Sanderson M.J."/>
            <person name="Burquez A."/>
            <person name="Wojciechowski M.F."/>
        </authorList>
    </citation>
    <scope>NUCLEOTIDE SEQUENCE</scope>
    <source>
        <strain evidence="1">SGP5-SGP5p</strain>
        <tissue evidence="1">Aerial part</tissue>
    </source>
</reference>
<sequence length="230" mass="26253">MYNGAEIQLHVADVDMMNMEQEGSVGLGNAEHEMSKKRKIRCKKIKEFNNWMLPKGLRQLIENLNDNVPKCVELTEMMQSQVDGGKDSRRNFVTFMLCYLDRVVFRLTSVSCQFTMFKGWTNDERKSRDNTTVIDEEEEVNQEECHNKSIEAEAKVEDQTGVSKVKVATDLIITNSQLLADVMIELEELLPGARTRLKRVKKVVAESTSDALSRNTTKTSKSRILVLSQD</sequence>
<comment type="caution">
    <text evidence="1">The sequence shown here is derived from an EMBL/GenBank/DDBJ whole genome shotgun (WGS) entry which is preliminary data.</text>
</comment>
<gene>
    <name evidence="1" type="ORF">Cgig2_019182</name>
</gene>
<organism evidence="1 2">
    <name type="scientific">Carnegiea gigantea</name>
    <dbReference type="NCBI Taxonomy" id="171969"/>
    <lineage>
        <taxon>Eukaryota</taxon>
        <taxon>Viridiplantae</taxon>
        <taxon>Streptophyta</taxon>
        <taxon>Embryophyta</taxon>
        <taxon>Tracheophyta</taxon>
        <taxon>Spermatophyta</taxon>
        <taxon>Magnoliopsida</taxon>
        <taxon>eudicotyledons</taxon>
        <taxon>Gunneridae</taxon>
        <taxon>Pentapetalae</taxon>
        <taxon>Caryophyllales</taxon>
        <taxon>Cactineae</taxon>
        <taxon>Cactaceae</taxon>
        <taxon>Cactoideae</taxon>
        <taxon>Echinocereeae</taxon>
        <taxon>Carnegiea</taxon>
    </lineage>
</organism>
<protein>
    <submittedName>
        <fullName evidence="1">Uncharacterized protein</fullName>
    </submittedName>
</protein>
<dbReference type="Proteomes" id="UP001153076">
    <property type="component" value="Unassembled WGS sequence"/>
</dbReference>
<dbReference type="EMBL" id="JAKOGI010000545">
    <property type="protein sequence ID" value="KAJ8433392.1"/>
    <property type="molecule type" value="Genomic_DNA"/>
</dbReference>
<keyword evidence="2" id="KW-1185">Reference proteome</keyword>
<name>A0A9Q1Q906_9CARY</name>
<proteinExistence type="predicted"/>
<evidence type="ECO:0000313" key="2">
    <source>
        <dbReference type="Proteomes" id="UP001153076"/>
    </source>
</evidence>
<accession>A0A9Q1Q906</accession>